<dbReference type="AlphaFoldDB" id="A0A8S1L818"/>
<reference evidence="1" key="1">
    <citation type="submission" date="2021-01" db="EMBL/GenBank/DDBJ databases">
        <authorList>
            <consortium name="Genoscope - CEA"/>
            <person name="William W."/>
        </authorList>
    </citation>
    <scope>NUCLEOTIDE SEQUENCE</scope>
</reference>
<accession>A0A8S1L818</accession>
<evidence type="ECO:0000313" key="1">
    <source>
        <dbReference type="EMBL" id="CAD8061743.1"/>
    </source>
</evidence>
<proteinExistence type="predicted"/>
<organism evidence="1 2">
    <name type="scientific">Paramecium sonneborni</name>
    <dbReference type="NCBI Taxonomy" id="65129"/>
    <lineage>
        <taxon>Eukaryota</taxon>
        <taxon>Sar</taxon>
        <taxon>Alveolata</taxon>
        <taxon>Ciliophora</taxon>
        <taxon>Intramacronucleata</taxon>
        <taxon>Oligohymenophorea</taxon>
        <taxon>Peniculida</taxon>
        <taxon>Parameciidae</taxon>
        <taxon>Paramecium</taxon>
    </lineage>
</organism>
<evidence type="ECO:0000313" key="2">
    <source>
        <dbReference type="Proteomes" id="UP000692954"/>
    </source>
</evidence>
<gene>
    <name evidence="1" type="ORF">PSON_ATCC_30995.1.T0150486</name>
</gene>
<name>A0A8S1L818_9CILI</name>
<sequence>MSVYSGFSTRYFESQYNQLLQLLLVTLCKRLLKFYNNEECNEIGFKKAISSTVGGMKQLELSKYLDPKFSASIKPLEDYLSKPKEYLKQTSQILTNHFSQDSDISVIHQNEQQITPISSIKQRKRIHSLSQTKRKEIQFRQQLLQLNEEQHPIKYFIRTRKQL</sequence>
<keyword evidence="2" id="KW-1185">Reference proteome</keyword>
<comment type="caution">
    <text evidence="1">The sequence shown here is derived from an EMBL/GenBank/DDBJ whole genome shotgun (WGS) entry which is preliminary data.</text>
</comment>
<dbReference type="Proteomes" id="UP000692954">
    <property type="component" value="Unassembled WGS sequence"/>
</dbReference>
<dbReference type="OrthoDB" id="304284at2759"/>
<protein>
    <submittedName>
        <fullName evidence="1">Uncharacterized protein</fullName>
    </submittedName>
</protein>
<dbReference type="EMBL" id="CAJJDN010000015">
    <property type="protein sequence ID" value="CAD8061743.1"/>
    <property type="molecule type" value="Genomic_DNA"/>
</dbReference>